<dbReference type="PANTHER" id="PTHR30562:SF1">
    <property type="entry name" value="UVRABC SYSTEM PROTEIN C"/>
    <property type="match status" value="1"/>
</dbReference>
<dbReference type="Pfam" id="PF02151">
    <property type="entry name" value="UVR"/>
    <property type="match status" value="1"/>
</dbReference>
<keyword evidence="5 6" id="KW-0234">DNA repair</keyword>
<dbReference type="Pfam" id="PF08459">
    <property type="entry name" value="UvrC_RNaseH_dom"/>
    <property type="match status" value="1"/>
</dbReference>
<evidence type="ECO:0000259" key="8">
    <source>
        <dbReference type="PROSITE" id="PS50151"/>
    </source>
</evidence>
<dbReference type="InterPro" id="IPR001162">
    <property type="entry name" value="UvrC_RNase_H_dom"/>
</dbReference>
<dbReference type="Gene3D" id="3.30.420.340">
    <property type="entry name" value="UvrC, RNAse H endonuclease domain"/>
    <property type="match status" value="1"/>
</dbReference>
<dbReference type="GO" id="GO:0006289">
    <property type="term" value="P:nucleotide-excision repair"/>
    <property type="evidence" value="ECO:0007669"/>
    <property type="project" value="UniProtKB-UniRule"/>
</dbReference>
<dbReference type="Pfam" id="PF01541">
    <property type="entry name" value="GIY-YIG"/>
    <property type="match status" value="1"/>
</dbReference>
<dbReference type="SMART" id="SM00465">
    <property type="entry name" value="GIYc"/>
    <property type="match status" value="1"/>
</dbReference>
<comment type="subcellular location">
    <subcellularLocation>
        <location evidence="6">Cytoplasm</location>
    </subcellularLocation>
</comment>
<organism evidence="11 12">
    <name type="scientific">Eiseniibacteriota bacterium</name>
    <dbReference type="NCBI Taxonomy" id="2212470"/>
    <lineage>
        <taxon>Bacteria</taxon>
        <taxon>Candidatus Eiseniibacteriota</taxon>
    </lineage>
</organism>
<gene>
    <name evidence="6 11" type="primary">uvrC</name>
    <name evidence="11" type="ORF">E6K81_12200</name>
</gene>
<comment type="function">
    <text evidence="6">The UvrABC repair system catalyzes the recognition and processing of DNA lesions. UvrC both incises the 5' and 3' sides of the lesion. The N-terminal half is responsible for the 3' incision and the C-terminal half is responsible for the 5' incision.</text>
</comment>
<dbReference type="PANTHER" id="PTHR30562">
    <property type="entry name" value="UVRC/OXIDOREDUCTASE"/>
    <property type="match status" value="1"/>
</dbReference>
<dbReference type="InterPro" id="IPR038476">
    <property type="entry name" value="UvrC_RNase_H_dom_sf"/>
</dbReference>
<dbReference type="CDD" id="cd10434">
    <property type="entry name" value="GIY-YIG_UvrC_Cho"/>
    <property type="match status" value="1"/>
</dbReference>
<dbReference type="GO" id="GO:0009380">
    <property type="term" value="C:excinuclease repair complex"/>
    <property type="evidence" value="ECO:0007669"/>
    <property type="project" value="InterPro"/>
</dbReference>
<dbReference type="SUPFAM" id="SSF82771">
    <property type="entry name" value="GIY-YIG endonuclease"/>
    <property type="match status" value="1"/>
</dbReference>
<dbReference type="GO" id="GO:0005737">
    <property type="term" value="C:cytoplasm"/>
    <property type="evidence" value="ECO:0007669"/>
    <property type="project" value="UniProtKB-SubCell"/>
</dbReference>
<dbReference type="FunFam" id="3.40.1440.10:FF:000001">
    <property type="entry name" value="UvrABC system protein C"/>
    <property type="match status" value="1"/>
</dbReference>
<proteinExistence type="inferred from homology"/>
<dbReference type="SUPFAM" id="SSF47781">
    <property type="entry name" value="RuvA domain 2-like"/>
    <property type="match status" value="1"/>
</dbReference>
<dbReference type="Gene3D" id="3.40.1440.10">
    <property type="entry name" value="GIY-YIG endonuclease"/>
    <property type="match status" value="1"/>
</dbReference>
<feature type="compositionally biased region" description="Basic and acidic residues" evidence="7">
    <location>
        <begin position="692"/>
        <end position="703"/>
    </location>
</feature>
<evidence type="ECO:0000256" key="2">
    <source>
        <dbReference type="ARBA" id="ARBA00022763"/>
    </source>
</evidence>
<sequence length="703" mass="77790">MTIVEEPGEHTGRPAECQARGGRGRPRRPLAAPLRPPRTAKRQRCRSPARGCTVTLHATSLGPLEPPVSLLSEKIRNLPSLPGVYIFKDGPGRVLYIGKAKRLAQRVRSYLAEEGDESRHRDLMVEAADLDVILTGSEVEALLLEATLIRQHHPPYNILLKDDKSFPYVRLSVQEEFPRLSVTRRVRDDGARYLGPFTDVKLLRRTLREVRRIFPVRTCRNFEDYRRADRPCLYYHIKRCVGPCYTRAGVRPDDYRALVDGLLLFLTGRDDELLVRLRREMETAAEERRYEMAARHRDQIRLLENVRAPQDVARSGGHDTDVIGLARHGGRAVVAVLLVRGGRVVGKESRTLARVLAREEADVLGSFVAQHYLARTEMPGRLVVGVRMEEAALLSDALGRHAGHRVELVLPARGRERRLMATAERNAALALEDLEARHAGGRSRYAPEVLALQKALGLDVPPHRMVCFDVSNLGSEGAVAAVVASENGRPLRGLYRRMRILRPGPDDFAMIGEAVERYWAHVESGELPRPELVMVDGGVGQLRAARRALERTATRPVRLIGLAKREETVVREDAPPLHLPRRSPSLHLLQRLRDEAHRFGLTYHRQVRGRARVLGALDRIDGVGPARRAALLKAYGSVAALSAAAPEEIAARARVSLSLAVRVADALRGEGVAQAPRAQVPAGPGAAGGDQGPRRADGRGEAA</sequence>
<dbReference type="InterPro" id="IPR050066">
    <property type="entry name" value="UvrABC_protein_C"/>
</dbReference>
<feature type="region of interest" description="Disordered" evidence="7">
    <location>
        <begin position="1"/>
        <end position="49"/>
    </location>
</feature>
<reference evidence="11 12" key="1">
    <citation type="journal article" date="2019" name="Nat. Microbiol.">
        <title>Mediterranean grassland soil C-N compound turnover is dependent on rainfall and depth, and is mediated by genomically divergent microorganisms.</title>
        <authorList>
            <person name="Diamond S."/>
            <person name="Andeer P.F."/>
            <person name="Li Z."/>
            <person name="Crits-Christoph A."/>
            <person name="Burstein D."/>
            <person name="Anantharaman K."/>
            <person name="Lane K.R."/>
            <person name="Thomas B.C."/>
            <person name="Pan C."/>
            <person name="Northen T.R."/>
            <person name="Banfield J.F."/>
        </authorList>
    </citation>
    <scope>NUCLEOTIDE SEQUENCE [LARGE SCALE GENOMIC DNA]</scope>
    <source>
        <strain evidence="11">WS_11</strain>
    </source>
</reference>
<dbReference type="InterPro" id="IPR035901">
    <property type="entry name" value="GIY-YIG_endonuc_sf"/>
</dbReference>
<dbReference type="Proteomes" id="UP000319771">
    <property type="component" value="Unassembled WGS sequence"/>
</dbReference>
<accession>A0A538U428</accession>
<dbReference type="InterPro" id="IPR004791">
    <property type="entry name" value="UvrC"/>
</dbReference>
<dbReference type="EMBL" id="VBPB01000214">
    <property type="protein sequence ID" value="TMQ70611.1"/>
    <property type="molecule type" value="Genomic_DNA"/>
</dbReference>
<evidence type="ECO:0000256" key="6">
    <source>
        <dbReference type="HAMAP-Rule" id="MF_00203"/>
    </source>
</evidence>
<keyword evidence="2 6" id="KW-0227">DNA damage</keyword>
<dbReference type="NCBIfam" id="TIGR00194">
    <property type="entry name" value="uvrC"/>
    <property type="match status" value="1"/>
</dbReference>
<dbReference type="GO" id="GO:0009381">
    <property type="term" value="F:excinuclease ABC activity"/>
    <property type="evidence" value="ECO:0007669"/>
    <property type="project" value="UniProtKB-UniRule"/>
</dbReference>
<dbReference type="InterPro" id="IPR001943">
    <property type="entry name" value="UVR_dom"/>
</dbReference>
<dbReference type="InterPro" id="IPR036876">
    <property type="entry name" value="UVR_dom_sf"/>
</dbReference>
<dbReference type="PROSITE" id="PS50165">
    <property type="entry name" value="UVRC"/>
    <property type="match status" value="1"/>
</dbReference>
<keyword evidence="6" id="KW-0742">SOS response</keyword>
<dbReference type="HAMAP" id="MF_00203">
    <property type="entry name" value="UvrC"/>
    <property type="match status" value="1"/>
</dbReference>
<dbReference type="PROSITE" id="PS50151">
    <property type="entry name" value="UVR"/>
    <property type="match status" value="1"/>
</dbReference>
<keyword evidence="4 6" id="KW-0267">Excision nuclease</keyword>
<keyword evidence="1 6" id="KW-0963">Cytoplasm</keyword>
<evidence type="ECO:0000256" key="1">
    <source>
        <dbReference type="ARBA" id="ARBA00022490"/>
    </source>
</evidence>
<evidence type="ECO:0000313" key="11">
    <source>
        <dbReference type="EMBL" id="TMQ70611.1"/>
    </source>
</evidence>
<dbReference type="SUPFAM" id="SSF46600">
    <property type="entry name" value="C-terminal UvrC-binding domain of UvrB"/>
    <property type="match status" value="1"/>
</dbReference>
<evidence type="ECO:0000256" key="4">
    <source>
        <dbReference type="ARBA" id="ARBA00022881"/>
    </source>
</evidence>
<evidence type="ECO:0000259" key="9">
    <source>
        <dbReference type="PROSITE" id="PS50164"/>
    </source>
</evidence>
<dbReference type="Pfam" id="PF14520">
    <property type="entry name" value="HHH_5"/>
    <property type="match status" value="1"/>
</dbReference>
<feature type="region of interest" description="Disordered" evidence="7">
    <location>
        <begin position="674"/>
        <end position="703"/>
    </location>
</feature>
<feature type="compositionally biased region" description="Basic residues" evidence="7">
    <location>
        <begin position="38"/>
        <end position="47"/>
    </location>
</feature>
<feature type="compositionally biased region" description="Low complexity" evidence="7">
    <location>
        <begin position="674"/>
        <end position="684"/>
    </location>
</feature>
<evidence type="ECO:0000256" key="5">
    <source>
        <dbReference type="ARBA" id="ARBA00023204"/>
    </source>
</evidence>
<dbReference type="Pfam" id="PF22920">
    <property type="entry name" value="UvrC_RNaseH"/>
    <property type="match status" value="1"/>
</dbReference>
<dbReference type="AlphaFoldDB" id="A0A538U428"/>
<name>A0A538U428_UNCEI</name>
<comment type="caution">
    <text evidence="11">The sequence shown here is derived from an EMBL/GenBank/DDBJ whole genome shotgun (WGS) entry which is preliminary data.</text>
</comment>
<dbReference type="InterPro" id="IPR000305">
    <property type="entry name" value="GIY-YIG_endonuc"/>
</dbReference>
<evidence type="ECO:0000256" key="7">
    <source>
        <dbReference type="SAM" id="MobiDB-lite"/>
    </source>
</evidence>
<comment type="similarity">
    <text evidence="6">Belongs to the UvrC family.</text>
</comment>
<dbReference type="InterPro" id="IPR010994">
    <property type="entry name" value="RuvA_2-like"/>
</dbReference>
<evidence type="ECO:0000313" key="12">
    <source>
        <dbReference type="Proteomes" id="UP000319771"/>
    </source>
</evidence>
<dbReference type="GO" id="GO:0003677">
    <property type="term" value="F:DNA binding"/>
    <property type="evidence" value="ECO:0007669"/>
    <property type="project" value="UniProtKB-UniRule"/>
</dbReference>
<evidence type="ECO:0000256" key="3">
    <source>
        <dbReference type="ARBA" id="ARBA00022769"/>
    </source>
</evidence>
<feature type="domain" description="UvrC family homology region profile" evidence="10">
    <location>
        <begin position="322"/>
        <end position="549"/>
    </location>
</feature>
<feature type="domain" description="GIY-YIG" evidence="9">
    <location>
        <begin position="80"/>
        <end position="158"/>
    </location>
</feature>
<dbReference type="InterPro" id="IPR047296">
    <property type="entry name" value="GIY-YIG_UvrC_Cho"/>
</dbReference>
<feature type="domain" description="UVR" evidence="8">
    <location>
        <begin position="271"/>
        <end position="306"/>
    </location>
</feature>
<keyword evidence="3 6" id="KW-0228">DNA excision</keyword>
<dbReference type="PROSITE" id="PS50164">
    <property type="entry name" value="GIY_YIG"/>
    <property type="match status" value="1"/>
</dbReference>
<evidence type="ECO:0000259" key="10">
    <source>
        <dbReference type="PROSITE" id="PS50165"/>
    </source>
</evidence>
<comment type="subunit">
    <text evidence="6">Interacts with UvrB in an incision complex.</text>
</comment>
<dbReference type="GO" id="GO:0009432">
    <property type="term" value="P:SOS response"/>
    <property type="evidence" value="ECO:0007669"/>
    <property type="project" value="UniProtKB-UniRule"/>
</dbReference>
<protein>
    <recommendedName>
        <fullName evidence="6">UvrABC system protein C</fullName>
        <shortName evidence="6">Protein UvrC</shortName>
    </recommendedName>
    <alternativeName>
        <fullName evidence="6">Excinuclease ABC subunit C</fullName>
    </alternativeName>
</protein>
<dbReference type="Gene3D" id="1.10.150.20">
    <property type="entry name" value="5' to 3' exonuclease, C-terminal subdomain"/>
    <property type="match status" value="1"/>
</dbReference>